<reference evidence="1" key="1">
    <citation type="submission" date="2021-05" db="EMBL/GenBank/DDBJ databases">
        <authorList>
            <person name="Alioto T."/>
            <person name="Alioto T."/>
            <person name="Gomez Garrido J."/>
        </authorList>
    </citation>
    <scope>NUCLEOTIDE SEQUENCE</scope>
</reference>
<dbReference type="EMBL" id="HBUE01074784">
    <property type="protein sequence ID" value="CAG6474475.1"/>
    <property type="molecule type" value="Transcribed_RNA"/>
</dbReference>
<organism evidence="1">
    <name type="scientific">Culex pipiens</name>
    <name type="common">House mosquito</name>
    <dbReference type="NCBI Taxonomy" id="7175"/>
    <lineage>
        <taxon>Eukaryota</taxon>
        <taxon>Metazoa</taxon>
        <taxon>Ecdysozoa</taxon>
        <taxon>Arthropoda</taxon>
        <taxon>Hexapoda</taxon>
        <taxon>Insecta</taxon>
        <taxon>Pterygota</taxon>
        <taxon>Neoptera</taxon>
        <taxon>Endopterygota</taxon>
        <taxon>Diptera</taxon>
        <taxon>Nematocera</taxon>
        <taxon>Culicoidea</taxon>
        <taxon>Culicidae</taxon>
        <taxon>Culicinae</taxon>
        <taxon>Culicini</taxon>
        <taxon>Culex</taxon>
        <taxon>Culex</taxon>
    </lineage>
</organism>
<dbReference type="EMBL" id="HBUE01074782">
    <property type="protein sequence ID" value="CAG6474471.1"/>
    <property type="molecule type" value="Transcribed_RNA"/>
</dbReference>
<name>A0A8D8BG07_CULPI</name>
<evidence type="ECO:0000313" key="1">
    <source>
        <dbReference type="EMBL" id="CAG6474473.1"/>
    </source>
</evidence>
<accession>A0A8D8BG07</accession>
<proteinExistence type="predicted"/>
<sequence>MIQNFWRIVASISWGPACNKSTWYDFANRMESGCFANSTIGCFTSSGTAALLSLPPTRMSPSPCRIGLSHFSGDDGDTRSLETRSAASSANMSRWATRHRAISASRSSAAVRISGRSGFSFLDTAFRIRKYLLQ</sequence>
<dbReference type="EMBL" id="HBUE01074783">
    <property type="protein sequence ID" value="CAG6474473.1"/>
    <property type="molecule type" value="Transcribed_RNA"/>
</dbReference>
<protein>
    <submittedName>
        <fullName evidence="1">(northern house mosquito) hypothetical protein</fullName>
    </submittedName>
</protein>
<dbReference type="AlphaFoldDB" id="A0A8D8BG07"/>